<accession>K0S1E9</accession>
<organism evidence="1 2">
    <name type="scientific">Thalassiosira oceanica</name>
    <name type="common">Marine diatom</name>
    <dbReference type="NCBI Taxonomy" id="159749"/>
    <lineage>
        <taxon>Eukaryota</taxon>
        <taxon>Sar</taxon>
        <taxon>Stramenopiles</taxon>
        <taxon>Ochrophyta</taxon>
        <taxon>Bacillariophyta</taxon>
        <taxon>Coscinodiscophyceae</taxon>
        <taxon>Thalassiosirophycidae</taxon>
        <taxon>Thalassiosirales</taxon>
        <taxon>Thalassiosiraceae</taxon>
        <taxon>Thalassiosira</taxon>
    </lineage>
</organism>
<reference evidence="1 2" key="1">
    <citation type="journal article" date="2012" name="Genome Biol.">
        <title>Genome and low-iron response of an oceanic diatom adapted to chronic iron limitation.</title>
        <authorList>
            <person name="Lommer M."/>
            <person name="Specht M."/>
            <person name="Roy A.S."/>
            <person name="Kraemer L."/>
            <person name="Andreson R."/>
            <person name="Gutowska M.A."/>
            <person name="Wolf J."/>
            <person name="Bergner S.V."/>
            <person name="Schilhabel M.B."/>
            <person name="Klostermeier U.C."/>
            <person name="Beiko R.G."/>
            <person name="Rosenstiel P."/>
            <person name="Hippler M."/>
            <person name="Laroche J."/>
        </authorList>
    </citation>
    <scope>NUCLEOTIDE SEQUENCE [LARGE SCALE GENOMIC DNA]</scope>
    <source>
        <strain evidence="1 2">CCMP1005</strain>
    </source>
</reference>
<dbReference type="EMBL" id="AGNL01035099">
    <property type="protein sequence ID" value="EJK54896.1"/>
    <property type="molecule type" value="Genomic_DNA"/>
</dbReference>
<evidence type="ECO:0000313" key="2">
    <source>
        <dbReference type="Proteomes" id="UP000266841"/>
    </source>
</evidence>
<protein>
    <submittedName>
        <fullName evidence="1">Uncharacterized protein</fullName>
    </submittedName>
</protein>
<proteinExistence type="predicted"/>
<evidence type="ECO:0000313" key="1">
    <source>
        <dbReference type="EMBL" id="EJK54896.1"/>
    </source>
</evidence>
<name>K0S1E9_THAOC</name>
<keyword evidence="2" id="KW-1185">Reference proteome</keyword>
<dbReference type="AlphaFoldDB" id="K0S1E9"/>
<dbReference type="Proteomes" id="UP000266841">
    <property type="component" value="Unassembled WGS sequence"/>
</dbReference>
<comment type="caution">
    <text evidence="1">The sequence shown here is derived from an EMBL/GenBank/DDBJ whole genome shotgun (WGS) entry which is preliminary data.</text>
</comment>
<feature type="non-terminal residue" evidence="1">
    <location>
        <position position="1"/>
    </location>
</feature>
<gene>
    <name evidence="1" type="ORF">THAOC_25435</name>
</gene>
<sequence length="51" mass="5674">KGDLVCKSKEFAKHLEEYGWDGASVTKVRLARQLDEASGKQGKSKLSLQRP</sequence>